<gene>
    <name evidence="2" type="ORF">QBC35DRAFT_382141</name>
</gene>
<evidence type="ECO:0000313" key="3">
    <source>
        <dbReference type="Proteomes" id="UP001302126"/>
    </source>
</evidence>
<reference evidence="2" key="1">
    <citation type="journal article" date="2023" name="Mol. Phylogenet. Evol.">
        <title>Genome-scale phylogeny and comparative genomics of the fungal order Sordariales.</title>
        <authorList>
            <person name="Hensen N."/>
            <person name="Bonometti L."/>
            <person name="Westerberg I."/>
            <person name="Brannstrom I.O."/>
            <person name="Guillou S."/>
            <person name="Cros-Aarteil S."/>
            <person name="Calhoun S."/>
            <person name="Haridas S."/>
            <person name="Kuo A."/>
            <person name="Mondo S."/>
            <person name="Pangilinan J."/>
            <person name="Riley R."/>
            <person name="LaButti K."/>
            <person name="Andreopoulos B."/>
            <person name="Lipzen A."/>
            <person name="Chen C."/>
            <person name="Yan M."/>
            <person name="Daum C."/>
            <person name="Ng V."/>
            <person name="Clum A."/>
            <person name="Steindorff A."/>
            <person name="Ohm R.A."/>
            <person name="Martin F."/>
            <person name="Silar P."/>
            <person name="Natvig D.O."/>
            <person name="Lalanne C."/>
            <person name="Gautier V."/>
            <person name="Ament-Velasquez S.L."/>
            <person name="Kruys A."/>
            <person name="Hutchinson M.I."/>
            <person name="Powell A.J."/>
            <person name="Barry K."/>
            <person name="Miller A.N."/>
            <person name="Grigoriev I.V."/>
            <person name="Debuchy R."/>
            <person name="Gladieux P."/>
            <person name="Hiltunen Thoren M."/>
            <person name="Johannesson H."/>
        </authorList>
    </citation>
    <scope>NUCLEOTIDE SEQUENCE</scope>
    <source>
        <strain evidence="2">PSN309</strain>
    </source>
</reference>
<dbReference type="Proteomes" id="UP001302126">
    <property type="component" value="Unassembled WGS sequence"/>
</dbReference>
<sequence>MPDAEIHQQTQFRGDENKDCDETPHNDDDDDDYGRAIERWGRTVDAIMDAFLDNKPDSSPSFLHHKDESSNSREEFRKFWFEVLTKTAEEVESDNTIPMYLTEPKGKKFTVKFFDKEPTWGCRCPCSLPDVDGEEGKVVIRNEEGVTKGMLVRGVRDYLFGDEEGPKIWRWDGDGDAGENQEGKDWVRMGWAVVYTANWMSAGRVAASGDENDMQGEEKEEEELVLAYFGRDPVIMFFCCPFERLDEYLERDKKVDEEMLGVGEGAEEDDGVEGEEVKSRL</sequence>
<feature type="compositionally biased region" description="Basic and acidic residues" evidence="1">
    <location>
        <begin position="13"/>
        <end position="26"/>
    </location>
</feature>
<feature type="region of interest" description="Disordered" evidence="1">
    <location>
        <begin position="1"/>
        <end position="34"/>
    </location>
</feature>
<feature type="region of interest" description="Disordered" evidence="1">
    <location>
        <begin position="260"/>
        <end position="281"/>
    </location>
</feature>
<protein>
    <submittedName>
        <fullName evidence="2">Uncharacterized protein</fullName>
    </submittedName>
</protein>
<accession>A0AAN6WVX6</accession>
<evidence type="ECO:0000256" key="1">
    <source>
        <dbReference type="SAM" id="MobiDB-lite"/>
    </source>
</evidence>
<evidence type="ECO:0000313" key="2">
    <source>
        <dbReference type="EMBL" id="KAK4188623.1"/>
    </source>
</evidence>
<dbReference type="EMBL" id="MU864386">
    <property type="protein sequence ID" value="KAK4188623.1"/>
    <property type="molecule type" value="Genomic_DNA"/>
</dbReference>
<organism evidence="2 3">
    <name type="scientific">Podospora australis</name>
    <dbReference type="NCBI Taxonomy" id="1536484"/>
    <lineage>
        <taxon>Eukaryota</taxon>
        <taxon>Fungi</taxon>
        <taxon>Dikarya</taxon>
        <taxon>Ascomycota</taxon>
        <taxon>Pezizomycotina</taxon>
        <taxon>Sordariomycetes</taxon>
        <taxon>Sordariomycetidae</taxon>
        <taxon>Sordariales</taxon>
        <taxon>Podosporaceae</taxon>
        <taxon>Podospora</taxon>
    </lineage>
</organism>
<proteinExistence type="predicted"/>
<name>A0AAN6WVX6_9PEZI</name>
<reference evidence="2" key="2">
    <citation type="submission" date="2023-05" db="EMBL/GenBank/DDBJ databases">
        <authorList>
            <consortium name="Lawrence Berkeley National Laboratory"/>
            <person name="Steindorff A."/>
            <person name="Hensen N."/>
            <person name="Bonometti L."/>
            <person name="Westerberg I."/>
            <person name="Brannstrom I.O."/>
            <person name="Guillou S."/>
            <person name="Cros-Aarteil S."/>
            <person name="Calhoun S."/>
            <person name="Haridas S."/>
            <person name="Kuo A."/>
            <person name="Mondo S."/>
            <person name="Pangilinan J."/>
            <person name="Riley R."/>
            <person name="Labutti K."/>
            <person name="Andreopoulos B."/>
            <person name="Lipzen A."/>
            <person name="Chen C."/>
            <person name="Yanf M."/>
            <person name="Daum C."/>
            <person name="Ng V."/>
            <person name="Clum A."/>
            <person name="Ohm R."/>
            <person name="Martin F."/>
            <person name="Silar P."/>
            <person name="Natvig D."/>
            <person name="Lalanne C."/>
            <person name="Gautier V."/>
            <person name="Ament-Velasquez S.L."/>
            <person name="Kruys A."/>
            <person name="Hutchinson M.I."/>
            <person name="Powell A.J."/>
            <person name="Barry K."/>
            <person name="Miller A.N."/>
            <person name="Grigoriev I.V."/>
            <person name="Debuchy R."/>
            <person name="Gladieux P."/>
            <person name="Thoren M.H."/>
            <person name="Johannesson H."/>
        </authorList>
    </citation>
    <scope>NUCLEOTIDE SEQUENCE</scope>
    <source>
        <strain evidence="2">PSN309</strain>
    </source>
</reference>
<comment type="caution">
    <text evidence="2">The sequence shown here is derived from an EMBL/GenBank/DDBJ whole genome shotgun (WGS) entry which is preliminary data.</text>
</comment>
<dbReference type="AlphaFoldDB" id="A0AAN6WVX6"/>
<keyword evidence="3" id="KW-1185">Reference proteome</keyword>
<feature type="compositionally biased region" description="Acidic residues" evidence="1">
    <location>
        <begin position="265"/>
        <end position="274"/>
    </location>
</feature>